<feature type="non-terminal residue" evidence="9">
    <location>
        <position position="568"/>
    </location>
</feature>
<evidence type="ECO:0000256" key="4">
    <source>
        <dbReference type="ARBA" id="ARBA00022695"/>
    </source>
</evidence>
<dbReference type="InterPro" id="IPR007121">
    <property type="entry name" value="RNA_pol_bsu_CS"/>
</dbReference>
<dbReference type="Gene3D" id="3.90.1100.10">
    <property type="match status" value="1"/>
</dbReference>
<dbReference type="PANTHER" id="PTHR20856">
    <property type="entry name" value="DNA-DIRECTED RNA POLYMERASE I SUBUNIT 2"/>
    <property type="match status" value="1"/>
</dbReference>
<evidence type="ECO:0000256" key="1">
    <source>
        <dbReference type="ARBA" id="ARBA00012418"/>
    </source>
</evidence>
<evidence type="ECO:0000313" key="9">
    <source>
        <dbReference type="EMBL" id="TET81728.1"/>
    </source>
</evidence>
<dbReference type="GO" id="GO:0032549">
    <property type="term" value="F:ribonucleoside binding"/>
    <property type="evidence" value="ECO:0007669"/>
    <property type="project" value="InterPro"/>
</dbReference>
<dbReference type="InterPro" id="IPR042107">
    <property type="entry name" value="DNA-dir_RNA_pol_bsu_ext_1_sf"/>
</dbReference>
<feature type="non-terminal residue" evidence="9">
    <location>
        <position position="1"/>
    </location>
</feature>
<dbReference type="Pfam" id="PF10385">
    <property type="entry name" value="RNA_pol_Rpb2_45"/>
    <property type="match status" value="1"/>
</dbReference>
<evidence type="ECO:0000259" key="7">
    <source>
        <dbReference type="Pfam" id="PF00562"/>
    </source>
</evidence>
<accession>A0A523XR03</accession>
<reference evidence="9 10" key="1">
    <citation type="submission" date="2019-03" db="EMBL/GenBank/DDBJ databases">
        <title>Metabolic potential of uncultured bacteria and archaea associated with petroleum seepage in deep-sea sediments.</title>
        <authorList>
            <person name="Dong X."/>
            <person name="Hubert C."/>
        </authorList>
    </citation>
    <scope>NUCLEOTIDE SEQUENCE [LARGE SCALE GENOMIC DNA]</scope>
    <source>
        <strain evidence="9">E29_bin36</strain>
    </source>
</reference>
<dbReference type="Gene3D" id="2.40.50.100">
    <property type="match status" value="1"/>
</dbReference>
<dbReference type="Gene3D" id="2.40.50.150">
    <property type="match status" value="1"/>
</dbReference>
<dbReference type="Gene3D" id="2.30.150.10">
    <property type="entry name" value="DNA-directed RNA polymerase, beta subunit, external 1 domain"/>
    <property type="match status" value="1"/>
</dbReference>
<evidence type="ECO:0000256" key="5">
    <source>
        <dbReference type="ARBA" id="ARBA00023163"/>
    </source>
</evidence>
<feature type="domain" description="DNA-directed RNA polymerase beta subunit external 1" evidence="8">
    <location>
        <begin position="59"/>
        <end position="117"/>
    </location>
</feature>
<keyword evidence="2 9" id="KW-0240">DNA-directed RNA polymerase</keyword>
<name>A0A523XR03_UNCT6</name>
<keyword evidence="3" id="KW-0808">Transferase</keyword>
<dbReference type="InterPro" id="IPR015712">
    <property type="entry name" value="DNA-dir_RNA_pol_su2"/>
</dbReference>
<feature type="domain" description="DNA-directed RNA polymerase subunit 2 hybrid-binding" evidence="7">
    <location>
        <begin position="179"/>
        <end position="500"/>
    </location>
</feature>
<dbReference type="EC" id="2.7.7.6" evidence="1"/>
<keyword evidence="4" id="KW-0548">Nucleotidyltransferase</keyword>
<gene>
    <name evidence="9" type="ORF">E3J38_03390</name>
</gene>
<dbReference type="Gene3D" id="2.40.270.10">
    <property type="entry name" value="DNA-directed RNA polymerase, subunit 2, domain 6"/>
    <property type="match status" value="1"/>
</dbReference>
<evidence type="ECO:0000256" key="3">
    <source>
        <dbReference type="ARBA" id="ARBA00022679"/>
    </source>
</evidence>
<dbReference type="Proteomes" id="UP000315534">
    <property type="component" value="Unassembled WGS sequence"/>
</dbReference>
<comment type="caution">
    <text evidence="9">The sequence shown here is derived from an EMBL/GenBank/DDBJ whole genome shotgun (WGS) entry which is preliminary data.</text>
</comment>
<keyword evidence="5" id="KW-0804">Transcription</keyword>
<dbReference type="GO" id="GO:0003677">
    <property type="term" value="F:DNA binding"/>
    <property type="evidence" value="ECO:0007669"/>
    <property type="project" value="InterPro"/>
</dbReference>
<evidence type="ECO:0000256" key="6">
    <source>
        <dbReference type="ARBA" id="ARBA00048552"/>
    </source>
</evidence>
<protein>
    <recommendedName>
        <fullName evidence="1">DNA-directed RNA polymerase</fullName>
        <ecNumber evidence="1">2.7.7.6</ecNumber>
    </recommendedName>
</protein>
<organism evidence="9 10">
    <name type="scientific">candidate division TA06 bacterium</name>
    <dbReference type="NCBI Taxonomy" id="2250710"/>
    <lineage>
        <taxon>Bacteria</taxon>
        <taxon>Bacteria division TA06</taxon>
    </lineage>
</organism>
<dbReference type="PROSITE" id="PS01166">
    <property type="entry name" value="RNA_POL_BETA"/>
    <property type="match status" value="1"/>
</dbReference>
<dbReference type="GO" id="GO:0003899">
    <property type="term" value="F:DNA-directed RNA polymerase activity"/>
    <property type="evidence" value="ECO:0007669"/>
    <property type="project" value="UniProtKB-EC"/>
</dbReference>
<evidence type="ECO:0000256" key="2">
    <source>
        <dbReference type="ARBA" id="ARBA00022478"/>
    </source>
</evidence>
<dbReference type="InterPro" id="IPR014724">
    <property type="entry name" value="RNA_pol_RPB2_OB-fold"/>
</dbReference>
<dbReference type="InterPro" id="IPR037033">
    <property type="entry name" value="DNA-dir_RNAP_su2_hyb_sf"/>
</dbReference>
<dbReference type="InterPro" id="IPR007120">
    <property type="entry name" value="DNA-dir_RNAP_su2_dom"/>
</dbReference>
<dbReference type="EMBL" id="SOIP01000209">
    <property type="protein sequence ID" value="TET81728.1"/>
    <property type="molecule type" value="Genomic_DNA"/>
</dbReference>
<evidence type="ECO:0000313" key="10">
    <source>
        <dbReference type="Proteomes" id="UP000315534"/>
    </source>
</evidence>
<dbReference type="SUPFAM" id="SSF64484">
    <property type="entry name" value="beta and beta-prime subunits of DNA dependent RNA-polymerase"/>
    <property type="match status" value="1"/>
</dbReference>
<dbReference type="AlphaFoldDB" id="A0A523XR03"/>
<dbReference type="InterPro" id="IPR019462">
    <property type="entry name" value="DNA-dir_RNA_pol_bsu_external_1"/>
</dbReference>
<dbReference type="Pfam" id="PF00562">
    <property type="entry name" value="RNA_pol_Rpb2_6"/>
    <property type="match status" value="1"/>
</dbReference>
<evidence type="ECO:0000259" key="8">
    <source>
        <dbReference type="Pfam" id="PF10385"/>
    </source>
</evidence>
<dbReference type="GO" id="GO:0006351">
    <property type="term" value="P:DNA-templated transcription"/>
    <property type="evidence" value="ECO:0007669"/>
    <property type="project" value="InterPro"/>
</dbReference>
<sequence>RKVVHEVPNALPELLGRTAREDIVDDEGVLVAKAGAAIDGELAGKIASLPGRTIKVVPFVSSQIVDLTADEEDQYSIAQANVRLNDRDEFREERIEVKKGSRYFKEVADRVDFMDVSTKQIFSVAASLIPFLEHDDANRALMGSNMQRQGVPLLRAHAPLVATGMEKEVAKYSGQKIFAADEGVVSSVTGSRIVIEDGKGEKHIHELAKFVRTNQGTTINQYPIVDKGEEVKKGQVLVDSSSIDNGELALGQNIVCAFMSWHGYNYEDAIIISRRLAKDDVYTSMHIEKYEIEERETKLGPEEITRDMPNVSEESLSNLSAEGIVRIGAEVRPGDILVGKITPKGEAEPSAEEKLLRAIFGEKMRDVKDSSLKMPPGENGRVIETKVFSRENRDELSAGVRRLVRVWVAQKRKISVGDKMSGRHGNKGVVSIVLPEEDMPFLPDGTPVDMILNPLGVPSRMNLGQVLEAHLGWAAYILGFRALNPIFDGADATAIEDALGRVWIAWKAGAVNLDLKNPRGADREKIEAGLADRGFENGEIMDPACRGKAKRASLCLWLEELGVNARDL</sequence>
<dbReference type="GO" id="GO:0000428">
    <property type="term" value="C:DNA-directed RNA polymerase complex"/>
    <property type="evidence" value="ECO:0007669"/>
    <property type="project" value="UniProtKB-KW"/>
</dbReference>
<proteinExistence type="predicted"/>
<comment type="catalytic activity">
    <reaction evidence="6">
        <text>RNA(n) + a ribonucleoside 5'-triphosphate = RNA(n+1) + diphosphate</text>
        <dbReference type="Rhea" id="RHEA:21248"/>
        <dbReference type="Rhea" id="RHEA-COMP:14527"/>
        <dbReference type="Rhea" id="RHEA-COMP:17342"/>
        <dbReference type="ChEBI" id="CHEBI:33019"/>
        <dbReference type="ChEBI" id="CHEBI:61557"/>
        <dbReference type="ChEBI" id="CHEBI:140395"/>
        <dbReference type="EC" id="2.7.7.6"/>
    </reaction>
</comment>